<organism evidence="2 3">
    <name type="scientific">Discina gigas</name>
    <dbReference type="NCBI Taxonomy" id="1032678"/>
    <lineage>
        <taxon>Eukaryota</taxon>
        <taxon>Fungi</taxon>
        <taxon>Dikarya</taxon>
        <taxon>Ascomycota</taxon>
        <taxon>Pezizomycotina</taxon>
        <taxon>Pezizomycetes</taxon>
        <taxon>Pezizales</taxon>
        <taxon>Discinaceae</taxon>
        <taxon>Discina</taxon>
    </lineage>
</organism>
<keyword evidence="1" id="KW-0175">Coiled coil</keyword>
<dbReference type="Proteomes" id="UP001447188">
    <property type="component" value="Unassembled WGS sequence"/>
</dbReference>
<feature type="coiled-coil region" evidence="1">
    <location>
        <begin position="91"/>
        <end position="118"/>
    </location>
</feature>
<gene>
    <name evidence="2" type="ORF">Q9L58_008949</name>
</gene>
<keyword evidence="3" id="KW-1185">Reference proteome</keyword>
<reference evidence="2 3" key="1">
    <citation type="submission" date="2024-02" db="EMBL/GenBank/DDBJ databases">
        <title>Discinaceae phylogenomics.</title>
        <authorList>
            <person name="Dirks A.C."/>
            <person name="James T.Y."/>
        </authorList>
    </citation>
    <scope>NUCLEOTIDE SEQUENCE [LARGE SCALE GENOMIC DNA]</scope>
    <source>
        <strain evidence="2 3">ACD0624</strain>
    </source>
</reference>
<evidence type="ECO:0000256" key="1">
    <source>
        <dbReference type="SAM" id="Coils"/>
    </source>
</evidence>
<dbReference type="EMBL" id="JBBBZM010000183">
    <property type="protein sequence ID" value="KAL0632156.1"/>
    <property type="molecule type" value="Genomic_DNA"/>
</dbReference>
<evidence type="ECO:0000313" key="3">
    <source>
        <dbReference type="Proteomes" id="UP001447188"/>
    </source>
</evidence>
<feature type="coiled-coil region" evidence="1">
    <location>
        <begin position="35"/>
        <end position="62"/>
    </location>
</feature>
<sequence>MIEFWPPIKTERELKKHRGDLVVLRRRLAAAHSDCDFYKSEIAAARSEAANARSEAVRLTLEHTKMAQRVSAMDEELQRVRNIPMQAEELLEEFRGECAELREKVEDLNLHNVSLAEEIGRLRGQLTWERGECERAKRALISGEIERWREQTLRERENRARAKAAR</sequence>
<accession>A0ABR3G9A0</accession>
<name>A0ABR3G9A0_9PEZI</name>
<comment type="caution">
    <text evidence="2">The sequence shown here is derived from an EMBL/GenBank/DDBJ whole genome shotgun (WGS) entry which is preliminary data.</text>
</comment>
<proteinExistence type="predicted"/>
<evidence type="ECO:0000313" key="2">
    <source>
        <dbReference type="EMBL" id="KAL0632156.1"/>
    </source>
</evidence>
<dbReference type="SUPFAM" id="SSF90257">
    <property type="entry name" value="Myosin rod fragments"/>
    <property type="match status" value="1"/>
</dbReference>
<protein>
    <submittedName>
        <fullName evidence="2">Uncharacterized protein</fullName>
    </submittedName>
</protein>